<feature type="transmembrane region" description="Helical" evidence="11">
    <location>
        <begin position="9"/>
        <end position="29"/>
    </location>
</feature>
<proteinExistence type="predicted"/>
<comment type="subcellular location">
    <subcellularLocation>
        <location evidence="1">Membrane</location>
    </subcellularLocation>
</comment>
<keyword evidence="4 11" id="KW-0812">Transmembrane</keyword>
<dbReference type="CDD" id="cd16922">
    <property type="entry name" value="HATPase_EvgS-ArcB-TorS-like"/>
    <property type="match status" value="1"/>
</dbReference>
<keyword evidence="3" id="KW-0808">Transferase</keyword>
<dbReference type="InterPro" id="IPR003661">
    <property type="entry name" value="HisK_dim/P_dom"/>
</dbReference>
<keyword evidence="6 14" id="KW-0418">Kinase</keyword>
<keyword evidence="8 11" id="KW-1133">Transmembrane helix</keyword>
<feature type="transmembrane region" description="Helical" evidence="11">
    <location>
        <begin position="306"/>
        <end position="325"/>
    </location>
</feature>
<gene>
    <name evidence="14" type="ORF">MNB_SV-3-275</name>
</gene>
<evidence type="ECO:0000313" key="14">
    <source>
        <dbReference type="EMBL" id="SFV68966.1"/>
    </source>
</evidence>
<dbReference type="InterPro" id="IPR011006">
    <property type="entry name" value="CheY-like_superfamily"/>
</dbReference>
<name>A0A1W1CT24_9ZZZZ</name>
<evidence type="ECO:0000256" key="10">
    <source>
        <dbReference type="ARBA" id="ARBA00023136"/>
    </source>
</evidence>
<dbReference type="SMART" id="SM00448">
    <property type="entry name" value="REC"/>
    <property type="match status" value="1"/>
</dbReference>
<dbReference type="Pfam" id="PF08376">
    <property type="entry name" value="NIT"/>
    <property type="match status" value="1"/>
</dbReference>
<protein>
    <submittedName>
        <fullName evidence="14">BarA sensory histidine kinase (= VarS = GacS)</fullName>
    </submittedName>
</protein>
<dbReference type="Gene3D" id="3.40.50.2300">
    <property type="match status" value="1"/>
</dbReference>
<dbReference type="Gene3D" id="1.10.287.130">
    <property type="match status" value="1"/>
</dbReference>
<reference evidence="14" key="1">
    <citation type="submission" date="2016-10" db="EMBL/GenBank/DDBJ databases">
        <authorList>
            <person name="de Groot N.N."/>
        </authorList>
    </citation>
    <scope>NUCLEOTIDE SEQUENCE</scope>
</reference>
<evidence type="ECO:0000256" key="2">
    <source>
        <dbReference type="ARBA" id="ARBA00022553"/>
    </source>
</evidence>
<dbReference type="PROSITE" id="PS50110">
    <property type="entry name" value="RESPONSE_REGULATORY"/>
    <property type="match status" value="1"/>
</dbReference>
<keyword evidence="9" id="KW-0902">Two-component regulatory system</keyword>
<organism evidence="14">
    <name type="scientific">hydrothermal vent metagenome</name>
    <dbReference type="NCBI Taxonomy" id="652676"/>
    <lineage>
        <taxon>unclassified sequences</taxon>
        <taxon>metagenomes</taxon>
        <taxon>ecological metagenomes</taxon>
    </lineage>
</organism>
<dbReference type="SMART" id="SM00388">
    <property type="entry name" value="HisKA"/>
    <property type="match status" value="1"/>
</dbReference>
<dbReference type="PANTHER" id="PTHR45339">
    <property type="entry name" value="HYBRID SIGNAL TRANSDUCTION HISTIDINE KINASE J"/>
    <property type="match status" value="1"/>
</dbReference>
<keyword evidence="2" id="KW-0597">Phosphoprotein</keyword>
<keyword evidence="5" id="KW-0547">Nucleotide-binding</keyword>
<evidence type="ECO:0000256" key="5">
    <source>
        <dbReference type="ARBA" id="ARBA00022741"/>
    </source>
</evidence>
<dbReference type="InterPro" id="IPR003594">
    <property type="entry name" value="HATPase_dom"/>
</dbReference>
<evidence type="ECO:0000256" key="11">
    <source>
        <dbReference type="SAM" id="Phobius"/>
    </source>
</evidence>
<dbReference type="PROSITE" id="PS50109">
    <property type="entry name" value="HIS_KIN"/>
    <property type="match status" value="1"/>
</dbReference>
<dbReference type="InterPro" id="IPR013587">
    <property type="entry name" value="Nitrate/nitrite_sensing"/>
</dbReference>
<evidence type="ECO:0000259" key="12">
    <source>
        <dbReference type="PROSITE" id="PS50109"/>
    </source>
</evidence>
<dbReference type="Pfam" id="PF00072">
    <property type="entry name" value="Response_reg"/>
    <property type="match status" value="1"/>
</dbReference>
<evidence type="ECO:0000259" key="13">
    <source>
        <dbReference type="PROSITE" id="PS50110"/>
    </source>
</evidence>
<accession>A0A1W1CT24</accession>
<keyword evidence="10 11" id="KW-0472">Membrane</keyword>
<dbReference type="FunFam" id="3.30.565.10:FF:000010">
    <property type="entry name" value="Sensor histidine kinase RcsC"/>
    <property type="match status" value="1"/>
</dbReference>
<dbReference type="GO" id="GO:0016020">
    <property type="term" value="C:membrane"/>
    <property type="evidence" value="ECO:0007669"/>
    <property type="project" value="UniProtKB-SubCell"/>
</dbReference>
<dbReference type="PANTHER" id="PTHR45339:SF1">
    <property type="entry name" value="HYBRID SIGNAL TRANSDUCTION HISTIDINE KINASE J"/>
    <property type="match status" value="1"/>
</dbReference>
<dbReference type="GO" id="GO:0005524">
    <property type="term" value="F:ATP binding"/>
    <property type="evidence" value="ECO:0007669"/>
    <property type="project" value="UniProtKB-KW"/>
</dbReference>
<dbReference type="GO" id="GO:0000155">
    <property type="term" value="F:phosphorelay sensor kinase activity"/>
    <property type="evidence" value="ECO:0007669"/>
    <property type="project" value="InterPro"/>
</dbReference>
<dbReference type="Gene3D" id="3.30.565.10">
    <property type="entry name" value="Histidine kinase-like ATPase, C-terminal domain"/>
    <property type="match status" value="1"/>
</dbReference>
<dbReference type="AlphaFoldDB" id="A0A1W1CT24"/>
<dbReference type="InterPro" id="IPR004358">
    <property type="entry name" value="Sig_transdc_His_kin-like_C"/>
</dbReference>
<evidence type="ECO:0000256" key="8">
    <source>
        <dbReference type="ARBA" id="ARBA00022989"/>
    </source>
</evidence>
<dbReference type="Pfam" id="PF00512">
    <property type="entry name" value="HisKA"/>
    <property type="match status" value="1"/>
</dbReference>
<keyword evidence="7" id="KW-0067">ATP-binding</keyword>
<evidence type="ECO:0000256" key="3">
    <source>
        <dbReference type="ARBA" id="ARBA00022679"/>
    </source>
</evidence>
<dbReference type="InterPro" id="IPR005467">
    <property type="entry name" value="His_kinase_dom"/>
</dbReference>
<evidence type="ECO:0000256" key="6">
    <source>
        <dbReference type="ARBA" id="ARBA00022777"/>
    </source>
</evidence>
<dbReference type="SMART" id="SM00387">
    <property type="entry name" value="HATPase_c"/>
    <property type="match status" value="1"/>
</dbReference>
<sequence>MKIINNKNIFILLITLVTAVFVFLSYYAFTAYVDYQSTKRSTQNIYFVKALDSTIHKLEKERFDSAVYMSTSDDMAFKNVKTSRAAVDKGIAEISQFIEVNKVYARYKKRLQFVQENLKYIRTKVDTLSTDYKNIFFEIYHTQIYKSLEGAMKLVSSQGLSPEMKAYADTYTDFTVLRENIQLENADILFILNTSRKMTNEDLILWDTLLLKESLPKYDGLKNRTVLSKLEALMSKESFRNIGLDTRASLLYGSIDGKYSVDTNQWLKQIAQKMSFIESAQDIIVASIKQYSNNRTSRAEDIMKQYLFGALFALVLLLVLVLIYYNLHKDKQLFEDTLKDIEMVLSLEQQRELKRLIDNKEINQIYKFLTDTIREANQAKDLFLANMSHEIRTPLNGIVGFTQLLKSTATTQEQEEFITVIENSSDNLLTIVNDILDLSKIKADKIELESIAFNPVEKFESAIESYAARAAEKNVLFNIFVDPQLPSLIMGDPTKISQIMVNLISNAIKFTSEDGIVDVEVIKESESENDTTVKFSVTDSGIGITPEQKDKIFDAFSQADVSTSRKFGGTGLGLAISGKLTTLMGGTLEIESEEGKGSTFFFTLNFPKAENEKPRVIPSLTGFKIGFVVPTEEDIAHVHRNFGRYVSYTHADYQIYTSEEILALQKTKLPDILYIDHHYYPDRDALKKYFDLDTKIVLMINGNQKRTIEGLESHIDRILYKPVNLTKTLKSLDVLYDKEDVSHTEETTLTQKVAKFNGINVLVAEDNPINQKLIKRVLSDFGLEITLADNGKEALELRQMNQYDMIFMDIQMPVMGGIDATKAILDYEEKQQKHHVPIIALTANALTGDREKYMNAGMDDYLTKPLELDKLTSLLERYFSNKTAMKKVETSYPETVENMEEIKSSETIYETEEESLDEEKKRGILFYHSLPLVSNLYTKMLENIGYQVEVVMNENEFIDKLEDSMYQFIIYDIEPFLSMPCMISDLVKDSGAIPYALVSDERSLEKDYCAETISLDMESKEIEEKLKKA</sequence>
<dbReference type="FunFam" id="1.10.287.130:FF:000004">
    <property type="entry name" value="Ethylene receptor 1"/>
    <property type="match status" value="1"/>
</dbReference>
<dbReference type="SUPFAM" id="SSF47384">
    <property type="entry name" value="Homodimeric domain of signal transducing histidine kinase"/>
    <property type="match status" value="1"/>
</dbReference>
<dbReference type="InterPro" id="IPR036097">
    <property type="entry name" value="HisK_dim/P_sf"/>
</dbReference>
<dbReference type="CDD" id="cd00082">
    <property type="entry name" value="HisKA"/>
    <property type="match status" value="1"/>
</dbReference>
<dbReference type="InterPro" id="IPR001789">
    <property type="entry name" value="Sig_transdc_resp-reg_receiver"/>
</dbReference>
<dbReference type="InterPro" id="IPR036890">
    <property type="entry name" value="HATPase_C_sf"/>
</dbReference>
<evidence type="ECO:0000256" key="1">
    <source>
        <dbReference type="ARBA" id="ARBA00004370"/>
    </source>
</evidence>
<dbReference type="Pfam" id="PF02518">
    <property type="entry name" value="HATPase_c"/>
    <property type="match status" value="1"/>
</dbReference>
<feature type="domain" description="Histidine kinase" evidence="12">
    <location>
        <begin position="386"/>
        <end position="608"/>
    </location>
</feature>
<evidence type="ECO:0000256" key="9">
    <source>
        <dbReference type="ARBA" id="ARBA00023012"/>
    </source>
</evidence>
<dbReference type="EMBL" id="FPHI01000042">
    <property type="protein sequence ID" value="SFV68966.1"/>
    <property type="molecule type" value="Genomic_DNA"/>
</dbReference>
<dbReference type="SUPFAM" id="SSF52172">
    <property type="entry name" value="CheY-like"/>
    <property type="match status" value="1"/>
</dbReference>
<dbReference type="SUPFAM" id="SSF55874">
    <property type="entry name" value="ATPase domain of HSP90 chaperone/DNA topoisomerase II/histidine kinase"/>
    <property type="match status" value="1"/>
</dbReference>
<feature type="domain" description="Response regulatory" evidence="13">
    <location>
        <begin position="760"/>
        <end position="879"/>
    </location>
</feature>
<evidence type="ECO:0000256" key="4">
    <source>
        <dbReference type="ARBA" id="ARBA00022692"/>
    </source>
</evidence>
<evidence type="ECO:0000256" key="7">
    <source>
        <dbReference type="ARBA" id="ARBA00022840"/>
    </source>
</evidence>
<dbReference type="PRINTS" id="PR00344">
    <property type="entry name" value="BCTRLSENSOR"/>
</dbReference>
<dbReference type="CDD" id="cd17546">
    <property type="entry name" value="REC_hyHK_CKI1_RcsC-like"/>
    <property type="match status" value="1"/>
</dbReference>